<evidence type="ECO:0000313" key="2">
    <source>
        <dbReference type="Proteomes" id="UP001140206"/>
    </source>
</evidence>
<reference evidence="1" key="1">
    <citation type="submission" date="2022-08" db="EMBL/GenBank/DDBJ databases">
        <authorList>
            <person name="Marques A."/>
        </authorList>
    </citation>
    <scope>NUCLEOTIDE SEQUENCE</scope>
    <source>
        <strain evidence="1">RhyPub2mFocal</strain>
        <tissue evidence="1">Leaves</tissue>
    </source>
</reference>
<organism evidence="1 2">
    <name type="scientific">Rhynchospora pubera</name>
    <dbReference type="NCBI Taxonomy" id="906938"/>
    <lineage>
        <taxon>Eukaryota</taxon>
        <taxon>Viridiplantae</taxon>
        <taxon>Streptophyta</taxon>
        <taxon>Embryophyta</taxon>
        <taxon>Tracheophyta</taxon>
        <taxon>Spermatophyta</taxon>
        <taxon>Magnoliopsida</taxon>
        <taxon>Liliopsida</taxon>
        <taxon>Poales</taxon>
        <taxon>Cyperaceae</taxon>
        <taxon>Cyperoideae</taxon>
        <taxon>Rhynchosporeae</taxon>
        <taxon>Rhynchospora</taxon>
    </lineage>
</organism>
<keyword evidence="2" id="KW-1185">Reference proteome</keyword>
<gene>
    <name evidence="1" type="ORF">LUZ62_090440</name>
</gene>
<name>A0AAV8CJK7_9POAL</name>
<evidence type="ECO:0000313" key="1">
    <source>
        <dbReference type="EMBL" id="KAJ4756035.1"/>
    </source>
</evidence>
<dbReference type="PANTHER" id="PTHR36037:SF1">
    <property type="entry name" value="RNA-DIRECTED DNA POLYMERASE (REVERSE TRANSCRIPTASE)-RELATED FAMILY PROTEIN"/>
    <property type="match status" value="1"/>
</dbReference>
<dbReference type="AlphaFoldDB" id="A0AAV8CJK7"/>
<accession>A0AAV8CJK7</accession>
<dbReference type="Proteomes" id="UP001140206">
    <property type="component" value="Chromosome 5"/>
</dbReference>
<keyword evidence="1" id="KW-0695">RNA-directed DNA polymerase</keyword>
<protein>
    <submittedName>
        <fullName evidence="1">RNA-directed DNA polymerase (Reverse transcriptase)-related family protein</fullName>
    </submittedName>
</protein>
<keyword evidence="1" id="KW-0548">Nucleotidyltransferase</keyword>
<proteinExistence type="predicted"/>
<dbReference type="GO" id="GO:0003964">
    <property type="term" value="F:RNA-directed DNA polymerase activity"/>
    <property type="evidence" value="ECO:0007669"/>
    <property type="project" value="UniProtKB-KW"/>
</dbReference>
<comment type="caution">
    <text evidence="1">The sequence shown here is derived from an EMBL/GenBank/DDBJ whole genome shotgun (WGS) entry which is preliminary data.</text>
</comment>
<dbReference type="PANTHER" id="PTHR36037">
    <property type="entry name" value="RNA-DIRECTED DNA POLYMERASE (REVERSE TRANSCRIPTASE)-RELATED FAMILY PROTEIN"/>
    <property type="match status" value="1"/>
</dbReference>
<dbReference type="EMBL" id="JAMFTS010000005">
    <property type="protein sequence ID" value="KAJ4756035.1"/>
    <property type="molecule type" value="Genomic_DNA"/>
</dbReference>
<keyword evidence="1" id="KW-0808">Transferase</keyword>
<sequence length="436" mass="49537">MSRLLIVIPSKKNSLGAASARVGVTMAEMETSTLAPTKGLTEREALDLNTIRSRIEEISKEIKDGFEPIDSLFVGREKLLQDCQSEYREILKRLDTQDSDTIVPPEDLGLYFDTLTKEIGSVEEENTKIDQDIDCLMDTFATDARKIDSYLEEFDYLLKHFDSDGGQSSELNASQASSFQYPEFEILELDQQIEESQQRLKIMQELDNALKSVDLLAEASSMLSHIKVLEVKDNCLRLFLIGPVLTSDVILLGHKLDFGIEKPVNSDHELLLEFSEETMELKKMEIFPDDVPLNEIFEMIKSSRWDFHLADTSYFEYIVWLVQNQILLSTTRRLALKDANKSRHSFEYSDRDKMVTVHLVGGVDAFIEVPLNWPLSSAALVLLSIKDSSSQSQNLTLPLVGHVKARANSLEHPRHHLVRFADAIEEILVHEMQSEV</sequence>